<dbReference type="InterPro" id="IPR011993">
    <property type="entry name" value="PH-like_dom_sf"/>
</dbReference>
<proteinExistence type="predicted"/>
<dbReference type="Proteomes" id="UP000663829">
    <property type="component" value="Unassembled WGS sequence"/>
</dbReference>
<evidence type="ECO:0000313" key="3">
    <source>
        <dbReference type="EMBL" id="CAF3839857.1"/>
    </source>
</evidence>
<feature type="compositionally biased region" description="Polar residues" evidence="1">
    <location>
        <begin position="273"/>
        <end position="294"/>
    </location>
</feature>
<organism evidence="2 4">
    <name type="scientific">Didymodactylos carnosus</name>
    <dbReference type="NCBI Taxonomy" id="1234261"/>
    <lineage>
        <taxon>Eukaryota</taxon>
        <taxon>Metazoa</taxon>
        <taxon>Spiralia</taxon>
        <taxon>Gnathifera</taxon>
        <taxon>Rotifera</taxon>
        <taxon>Eurotatoria</taxon>
        <taxon>Bdelloidea</taxon>
        <taxon>Philodinida</taxon>
        <taxon>Philodinidae</taxon>
        <taxon>Didymodactylos</taxon>
    </lineage>
</organism>
<dbReference type="AlphaFoldDB" id="A0A814M0X4"/>
<reference evidence="2" key="1">
    <citation type="submission" date="2021-02" db="EMBL/GenBank/DDBJ databases">
        <authorList>
            <person name="Nowell W R."/>
        </authorList>
    </citation>
    <scope>NUCLEOTIDE SEQUENCE</scope>
</reference>
<protein>
    <submittedName>
        <fullName evidence="2">Uncharacterized protein</fullName>
    </submittedName>
</protein>
<keyword evidence="4" id="KW-1185">Reference proteome</keyword>
<dbReference type="EMBL" id="CAJNOQ010004760">
    <property type="protein sequence ID" value="CAF1072933.1"/>
    <property type="molecule type" value="Genomic_DNA"/>
</dbReference>
<gene>
    <name evidence="2" type="ORF">GPM918_LOCUS17369</name>
    <name evidence="3" type="ORF">SRO942_LOCUS17370</name>
</gene>
<dbReference type="Gene3D" id="2.30.29.30">
    <property type="entry name" value="Pleckstrin-homology domain (PH domain)/Phosphotyrosine-binding domain (PTB)"/>
    <property type="match status" value="1"/>
</dbReference>
<evidence type="ECO:0000313" key="4">
    <source>
        <dbReference type="Proteomes" id="UP000663829"/>
    </source>
</evidence>
<dbReference type="Proteomes" id="UP000681722">
    <property type="component" value="Unassembled WGS sequence"/>
</dbReference>
<feature type="compositionally biased region" description="Polar residues" evidence="1">
    <location>
        <begin position="215"/>
        <end position="259"/>
    </location>
</feature>
<comment type="caution">
    <text evidence="2">The sequence shown here is derived from an EMBL/GenBank/DDBJ whole genome shotgun (WGS) entry which is preliminary data.</text>
</comment>
<accession>A0A814M0X4</accession>
<name>A0A814M0X4_9BILA</name>
<dbReference type="EMBL" id="CAJOBC010004761">
    <property type="protein sequence ID" value="CAF3839857.1"/>
    <property type="molecule type" value="Genomic_DNA"/>
</dbReference>
<feature type="region of interest" description="Disordered" evidence="1">
    <location>
        <begin position="215"/>
        <end position="338"/>
    </location>
</feature>
<evidence type="ECO:0000256" key="1">
    <source>
        <dbReference type="SAM" id="MobiDB-lite"/>
    </source>
</evidence>
<dbReference type="OrthoDB" id="9978852at2759"/>
<sequence>MPEKWSDVEGQIVLRDDENYLTIRRTNGSDKNDQTARGGKTTEIPITEMLSLGCIHNDNNGRDPNFILEVKFRSKKCRLGFDDNKDYNYWKSLLEAVFQSNQATTNMSGRNPIYESVATRSFNVDIRDSETERLLKFNGECHLSIDNDKLVIGRRHHQKQWSFQLIHITNCNVNGVEMMFELSQEACIQGKLRFSCASVDDATTVYSLIQQANQQVLQPPARTTQKGVTTNNVTQHGEKLTTSTGESMRTSSREQPSAKNKNKHGPTLPPRKLSSTSNKPSVHISVNSKPTQPLSSPPATKPESSYYNSLEEPTMLPSSVSNNYMPFERSIPIKTTQV</sequence>
<evidence type="ECO:0000313" key="2">
    <source>
        <dbReference type="EMBL" id="CAF1072933.1"/>
    </source>
</evidence>